<feature type="signal peptide" evidence="1">
    <location>
        <begin position="1"/>
        <end position="27"/>
    </location>
</feature>
<keyword evidence="3" id="KW-1185">Reference proteome</keyword>
<evidence type="ECO:0000256" key="1">
    <source>
        <dbReference type="SAM" id="SignalP"/>
    </source>
</evidence>
<dbReference type="Proteomes" id="UP000279275">
    <property type="component" value="Unassembled WGS sequence"/>
</dbReference>
<dbReference type="EMBL" id="RFFH01000008">
    <property type="protein sequence ID" value="RMI30865.1"/>
    <property type="molecule type" value="Genomic_DNA"/>
</dbReference>
<dbReference type="OrthoDB" id="4550946at2"/>
<evidence type="ECO:0000313" key="3">
    <source>
        <dbReference type="Proteomes" id="UP000279275"/>
    </source>
</evidence>
<comment type="caution">
    <text evidence="2">The sequence shown here is derived from an EMBL/GenBank/DDBJ whole genome shotgun (WGS) entry which is preliminary data.</text>
</comment>
<accession>A0A3M2L4R0</accession>
<evidence type="ECO:0000313" key="2">
    <source>
        <dbReference type="EMBL" id="RMI30865.1"/>
    </source>
</evidence>
<sequence>MRKVLLSVAIGALPVCAILAGTGTASALEPVSQPDQGRIGVNLTHDETVALADGPIPALLSMVVSPSHLGAGLQPDTQLDRDPNGGVHASMRQVIMEPAAHPDGTVTIYLDAPGSHGPRILDIYEHWQH</sequence>
<proteinExistence type="predicted"/>
<organism evidence="2 3">
    <name type="scientific">Nocardia stercoris</name>
    <dbReference type="NCBI Taxonomy" id="2483361"/>
    <lineage>
        <taxon>Bacteria</taxon>
        <taxon>Bacillati</taxon>
        <taxon>Actinomycetota</taxon>
        <taxon>Actinomycetes</taxon>
        <taxon>Mycobacteriales</taxon>
        <taxon>Nocardiaceae</taxon>
        <taxon>Nocardia</taxon>
    </lineage>
</organism>
<dbReference type="AlphaFoldDB" id="A0A3M2L4R0"/>
<protein>
    <submittedName>
        <fullName evidence="2">Uncharacterized protein</fullName>
    </submittedName>
</protein>
<name>A0A3M2L4R0_9NOCA</name>
<dbReference type="RefSeq" id="WP_122189533.1">
    <property type="nucleotide sequence ID" value="NZ_RFFH01000008.1"/>
</dbReference>
<gene>
    <name evidence="2" type="ORF">EBN03_19660</name>
</gene>
<reference evidence="2 3" key="1">
    <citation type="submission" date="2018-10" db="EMBL/GenBank/DDBJ databases">
        <title>Isolation from cow dung.</title>
        <authorList>
            <person name="Ling L."/>
        </authorList>
    </citation>
    <scope>NUCLEOTIDE SEQUENCE [LARGE SCALE GENOMIC DNA]</scope>
    <source>
        <strain evidence="2 3">NEAU-LL90</strain>
    </source>
</reference>
<feature type="chain" id="PRO_5018138644" evidence="1">
    <location>
        <begin position="28"/>
        <end position="129"/>
    </location>
</feature>
<keyword evidence="1" id="KW-0732">Signal</keyword>